<organism evidence="1 2">
    <name type="scientific">Pseudogulbenkiania subflava DSM 22618</name>
    <dbReference type="NCBI Taxonomy" id="1123014"/>
    <lineage>
        <taxon>Bacteria</taxon>
        <taxon>Pseudomonadati</taxon>
        <taxon>Pseudomonadota</taxon>
        <taxon>Betaproteobacteria</taxon>
        <taxon>Neisseriales</taxon>
        <taxon>Chromobacteriaceae</taxon>
        <taxon>Pseudogulbenkiania</taxon>
    </lineage>
</organism>
<evidence type="ECO:0000313" key="2">
    <source>
        <dbReference type="Proteomes" id="UP000192920"/>
    </source>
</evidence>
<gene>
    <name evidence="1" type="ORF">SAMN02745746_01503</name>
</gene>
<name>A0A1Y6BJ31_9NEIS</name>
<dbReference type="Proteomes" id="UP000192920">
    <property type="component" value="Unassembled WGS sequence"/>
</dbReference>
<evidence type="ECO:0000313" key="1">
    <source>
        <dbReference type="EMBL" id="SMF13765.1"/>
    </source>
</evidence>
<dbReference type="EMBL" id="FXAG01000006">
    <property type="protein sequence ID" value="SMF13765.1"/>
    <property type="molecule type" value="Genomic_DNA"/>
</dbReference>
<sequence length="712" mass="79606">MRYEIDGEVVTFYLDNPKRDNPNIRRASFAGTGLTPAQITPMLDATVDSRHGYSLSTQASATKVVVVFFAGFRATGVSWPTHSQEWAIFVLHFFQWYFTNSESSSRTDIRSTVWSSILVPWLDCLKDAEIIPLDVVIPRVQTKKLARLEGGGKQLLGQGQQRVTDPAISAQKLLVDVSFGMTDTDYLDALEERCRHLVGVIKEVCLLHWRGAMQDAETGRKLAAQVSDDMIDRALAEERYGEVLKSSRGQLTKYASPAHPQGIAWALAWVRHSLKRGNTRNCVSTPTMRRSPFFNTQVFHGIKYKYSVLEGLTILTTEQWENFSGPARLYRFAGLLSGLDAAAACAILTIEHPQFTSESLQNAMLLNVRGKPRLLVTDNTERAILVIDKPRAGKLKSAALSELAQEIVQDIIRTTAPVREVLKRAGDKRWRYLFLGALNDYGRSRVGILSVLNVRTALLHGAGTMISLPRLYPLLTQNKLMSGAFDFRRLRNTLGVLKWFETGSILEMSRTLGNTRKVALNNYLPAALLHAWNTRIIRRFQNTLIVLAAHDEPYLLEVADFSSLADLQHFIAQLILDYPPNTSPLADEVQRRLKGTSPSPSATPPSAPGFLNVRLSPKSLAYLYAFRDLALKTLSTEQQNKVDALSGLSPRQFIDMAKLLTHAAENTKLHPALRDSLDVTQLIETHGRALALKGEIDMQFSKLTLKRKWEAT</sequence>
<dbReference type="AlphaFoldDB" id="A0A1Y6BJ31"/>
<protein>
    <submittedName>
        <fullName evidence="1">Uncharacterized protein</fullName>
    </submittedName>
</protein>
<accession>A0A1Y6BJ31</accession>
<dbReference type="STRING" id="1123014.SAMN02745746_01503"/>
<reference evidence="2" key="1">
    <citation type="submission" date="2017-04" db="EMBL/GenBank/DDBJ databases">
        <authorList>
            <person name="Varghese N."/>
            <person name="Submissions S."/>
        </authorList>
    </citation>
    <scope>NUCLEOTIDE SEQUENCE [LARGE SCALE GENOMIC DNA]</scope>
    <source>
        <strain evidence="2">DSM 22618</strain>
    </source>
</reference>
<proteinExistence type="predicted"/>
<keyword evidence="2" id="KW-1185">Reference proteome</keyword>